<dbReference type="EMBL" id="JBBHLL010000083">
    <property type="protein sequence ID" value="KAK7819044.1"/>
    <property type="molecule type" value="Genomic_DNA"/>
</dbReference>
<organism evidence="2 3">
    <name type="scientific">Myodes glareolus</name>
    <name type="common">Bank vole</name>
    <name type="synonym">Clethrionomys glareolus</name>
    <dbReference type="NCBI Taxonomy" id="447135"/>
    <lineage>
        <taxon>Eukaryota</taxon>
        <taxon>Metazoa</taxon>
        <taxon>Chordata</taxon>
        <taxon>Craniata</taxon>
        <taxon>Vertebrata</taxon>
        <taxon>Euteleostomi</taxon>
        <taxon>Mammalia</taxon>
        <taxon>Eutheria</taxon>
        <taxon>Euarchontoglires</taxon>
        <taxon>Glires</taxon>
        <taxon>Rodentia</taxon>
        <taxon>Myomorpha</taxon>
        <taxon>Muroidea</taxon>
        <taxon>Cricetidae</taxon>
        <taxon>Arvicolinae</taxon>
        <taxon>Myodes</taxon>
    </lineage>
</organism>
<accession>A0AAW0IY84</accession>
<feature type="compositionally biased region" description="Acidic residues" evidence="1">
    <location>
        <begin position="10"/>
        <end position="64"/>
    </location>
</feature>
<proteinExistence type="predicted"/>
<evidence type="ECO:0000256" key="1">
    <source>
        <dbReference type="SAM" id="MobiDB-lite"/>
    </source>
</evidence>
<dbReference type="Proteomes" id="UP001488838">
    <property type="component" value="Unassembled WGS sequence"/>
</dbReference>
<protein>
    <submittedName>
        <fullName evidence="2">Uncharacterized protein</fullName>
    </submittedName>
</protein>
<comment type="caution">
    <text evidence="2">The sequence shown here is derived from an EMBL/GenBank/DDBJ whole genome shotgun (WGS) entry which is preliminary data.</text>
</comment>
<gene>
    <name evidence="2" type="ORF">U0070_002356</name>
</gene>
<evidence type="ECO:0000313" key="2">
    <source>
        <dbReference type="EMBL" id="KAK7819044.1"/>
    </source>
</evidence>
<evidence type="ECO:0000313" key="3">
    <source>
        <dbReference type="Proteomes" id="UP001488838"/>
    </source>
</evidence>
<feature type="region of interest" description="Disordered" evidence="1">
    <location>
        <begin position="1"/>
        <end position="73"/>
    </location>
</feature>
<sequence length="204" mass="22590">MQYYLVPDKGDEEGETEDEEEEEEGEDDDDDEGEEDEDDDEGEDKDDDEGEGDEDDDEGEEGEKEEGRDDQHRKLMDSDALFYLHGVRSSFSLIFAIASPGLCPERDCSLLCAGVAGMNGHSAGLTTFSRKNSTLLQGSKRVTGPEIDPYLVQEQQPWSIRVLGEDEDDNDGGSTSRTPGWPIAPYIAKDNLEHLTLLPPLPKC</sequence>
<reference evidence="2 3" key="1">
    <citation type="journal article" date="2023" name="bioRxiv">
        <title>Conserved and derived expression patterns and positive selection on dental genes reveal complex evolutionary context of ever-growing rodent molars.</title>
        <authorList>
            <person name="Calamari Z.T."/>
            <person name="Song A."/>
            <person name="Cohen E."/>
            <person name="Akter M."/>
            <person name="Roy R.D."/>
            <person name="Hallikas O."/>
            <person name="Christensen M.M."/>
            <person name="Li P."/>
            <person name="Marangoni P."/>
            <person name="Jernvall J."/>
            <person name="Klein O.D."/>
        </authorList>
    </citation>
    <scope>NUCLEOTIDE SEQUENCE [LARGE SCALE GENOMIC DNA]</scope>
    <source>
        <strain evidence="2">V071</strain>
    </source>
</reference>
<keyword evidence="3" id="KW-1185">Reference proteome</keyword>
<dbReference type="AlphaFoldDB" id="A0AAW0IY84"/>
<name>A0AAW0IY84_MYOGA</name>